<proteinExistence type="predicted"/>
<reference evidence="1 2" key="1">
    <citation type="submission" date="2020-08" db="EMBL/GenBank/DDBJ databases">
        <title>Genomic Encyclopedia of Type Strains, Phase IV (KMG-IV): sequencing the most valuable type-strain genomes for metagenomic binning, comparative biology and taxonomic classification.</title>
        <authorList>
            <person name="Goeker M."/>
        </authorList>
    </citation>
    <scope>NUCLEOTIDE SEQUENCE [LARGE SCALE GENOMIC DNA]</scope>
    <source>
        <strain evidence="1 2">DSM 25335</strain>
    </source>
</reference>
<sequence length="169" mass="18673">MVSFQKDRSCQCRDNLKDCRQDTAACVSLSRSTISKTQEPENRSHRLSPGCGGGGDVVASLSGVKRSFRRTISFQRPRPEAREALFSASFFCVKRFFLKKNLCLQTAPEDGGGGSLRKAVLRVNRAFSAILRELKSEDFGPQKTVWKAERLAPVSSDDSIGARNLTETP</sequence>
<evidence type="ECO:0000313" key="1">
    <source>
        <dbReference type="EMBL" id="MBB5292438.1"/>
    </source>
</evidence>
<dbReference type="EMBL" id="JACHFZ010000004">
    <property type="protein sequence ID" value="MBB5292438.1"/>
    <property type="molecule type" value="Genomic_DNA"/>
</dbReference>
<protein>
    <submittedName>
        <fullName evidence="1">Uncharacterized protein</fullName>
    </submittedName>
</protein>
<comment type="caution">
    <text evidence="1">The sequence shown here is derived from an EMBL/GenBank/DDBJ whole genome shotgun (WGS) entry which is preliminary data.</text>
</comment>
<dbReference type="RefSeq" id="WP_183254879.1">
    <property type="nucleotide sequence ID" value="NZ_BAAAFF010000001.1"/>
</dbReference>
<evidence type="ECO:0000313" key="2">
    <source>
        <dbReference type="Proteomes" id="UP000566663"/>
    </source>
</evidence>
<accession>A0A7W8MGP6</accession>
<name>A0A7W8MGP6_9CAUL</name>
<dbReference type="Proteomes" id="UP000566663">
    <property type="component" value="Unassembled WGS sequence"/>
</dbReference>
<gene>
    <name evidence="1" type="ORF">HNQ67_001962</name>
</gene>
<keyword evidence="2" id="KW-1185">Reference proteome</keyword>
<dbReference type="AlphaFoldDB" id="A0A7W8MGP6"/>
<organism evidence="1 2">
    <name type="scientific">Brevundimonas basaltis</name>
    <dbReference type="NCBI Taxonomy" id="472166"/>
    <lineage>
        <taxon>Bacteria</taxon>
        <taxon>Pseudomonadati</taxon>
        <taxon>Pseudomonadota</taxon>
        <taxon>Alphaproteobacteria</taxon>
        <taxon>Caulobacterales</taxon>
        <taxon>Caulobacteraceae</taxon>
        <taxon>Brevundimonas</taxon>
    </lineage>
</organism>